<feature type="transmembrane region" description="Helical" evidence="1">
    <location>
        <begin position="323"/>
        <end position="346"/>
    </location>
</feature>
<evidence type="ECO:0000313" key="4">
    <source>
        <dbReference type="Proteomes" id="UP000620124"/>
    </source>
</evidence>
<keyword evidence="1" id="KW-0812">Transmembrane</keyword>
<feature type="chain" id="PRO_5034233733" evidence="2">
    <location>
        <begin position="18"/>
        <end position="367"/>
    </location>
</feature>
<dbReference type="EMBL" id="JACAZI010000030">
    <property type="protein sequence ID" value="KAF7333066.1"/>
    <property type="molecule type" value="Genomic_DNA"/>
</dbReference>
<dbReference type="PANTHER" id="PTHR35043">
    <property type="entry name" value="TRANSCRIPTION FACTOR DOMAIN-CONTAINING PROTEIN"/>
    <property type="match status" value="1"/>
</dbReference>
<feature type="transmembrane region" description="Helical" evidence="1">
    <location>
        <begin position="280"/>
        <end position="302"/>
    </location>
</feature>
<gene>
    <name evidence="3" type="ORF">MVEN_02371200</name>
</gene>
<keyword evidence="1" id="KW-1133">Transmembrane helix</keyword>
<dbReference type="PANTHER" id="PTHR35043:SF7">
    <property type="entry name" value="TRANSCRIPTION FACTOR DOMAIN-CONTAINING PROTEIN"/>
    <property type="match status" value="1"/>
</dbReference>
<keyword evidence="4" id="KW-1185">Reference proteome</keyword>
<accession>A0A8H6X2K4</accession>
<organism evidence="3 4">
    <name type="scientific">Mycena venus</name>
    <dbReference type="NCBI Taxonomy" id="2733690"/>
    <lineage>
        <taxon>Eukaryota</taxon>
        <taxon>Fungi</taxon>
        <taxon>Dikarya</taxon>
        <taxon>Basidiomycota</taxon>
        <taxon>Agaricomycotina</taxon>
        <taxon>Agaricomycetes</taxon>
        <taxon>Agaricomycetidae</taxon>
        <taxon>Agaricales</taxon>
        <taxon>Marasmiineae</taxon>
        <taxon>Mycenaceae</taxon>
        <taxon>Mycena</taxon>
    </lineage>
</organism>
<reference evidence="3" key="1">
    <citation type="submission" date="2020-05" db="EMBL/GenBank/DDBJ databases">
        <title>Mycena genomes resolve the evolution of fungal bioluminescence.</title>
        <authorList>
            <person name="Tsai I.J."/>
        </authorList>
    </citation>
    <scope>NUCLEOTIDE SEQUENCE</scope>
    <source>
        <strain evidence="3">CCC161011</strain>
    </source>
</reference>
<dbReference type="OrthoDB" id="9451547at2759"/>
<keyword evidence="2" id="KW-0732">Signal</keyword>
<comment type="caution">
    <text evidence="3">The sequence shown here is derived from an EMBL/GenBank/DDBJ whole genome shotgun (WGS) entry which is preliminary data.</text>
</comment>
<evidence type="ECO:0000256" key="1">
    <source>
        <dbReference type="SAM" id="Phobius"/>
    </source>
</evidence>
<name>A0A8H6X2K4_9AGAR</name>
<evidence type="ECO:0000313" key="3">
    <source>
        <dbReference type="EMBL" id="KAF7333066.1"/>
    </source>
</evidence>
<dbReference type="Proteomes" id="UP000620124">
    <property type="component" value="Unassembled WGS sequence"/>
</dbReference>
<sequence>MLILLILVHILSQNGSAAPVPPSLVDRAPAETCDDINNCRKLFDIVWGCLATIFACTWVSVHPNVPPPDPSVLALTHGYFFCMGGFISSTGYPVTTEKQLDNPELGPQFLEGTQKIRVKEIADKSKGDALSKGVALAQGLWFTIQCLARVHQRLTVTELEVATPAFAVVNIFIWLLWWNKPLDIQLSIIIGSPTPLDAQPIIPLRPPRLNRLLYAIIGEVSSDGGYDPLSSTSVPSFWSPILDDNFQVGTVGITALAGSMLGDIHCAAWNTDFPTTEVMWIWRSCSLVIAAVPAVLPLLFVFSDSIHDTVFGETMIGNAISMILLFGSFPIYILARLILIALPLAALRSLPPSAFVDVNWSMYIPHI</sequence>
<keyword evidence="1" id="KW-0472">Membrane</keyword>
<evidence type="ECO:0000256" key="2">
    <source>
        <dbReference type="SAM" id="SignalP"/>
    </source>
</evidence>
<feature type="signal peptide" evidence="2">
    <location>
        <begin position="1"/>
        <end position="17"/>
    </location>
</feature>
<protein>
    <submittedName>
        <fullName evidence="3">Uncharacterized protein</fullName>
    </submittedName>
</protein>
<dbReference type="AlphaFoldDB" id="A0A8H6X2K4"/>
<proteinExistence type="predicted"/>